<organism evidence="1">
    <name type="scientific">viral metagenome</name>
    <dbReference type="NCBI Taxonomy" id="1070528"/>
    <lineage>
        <taxon>unclassified sequences</taxon>
        <taxon>metagenomes</taxon>
        <taxon>organismal metagenomes</taxon>
    </lineage>
</organism>
<dbReference type="EMBL" id="BDQA01000356">
    <property type="protein sequence ID" value="GBH21812.1"/>
    <property type="molecule type" value="Genomic_RNA"/>
</dbReference>
<proteinExistence type="predicted"/>
<comment type="caution">
    <text evidence="1">The sequence shown here is derived from an EMBL/GenBank/DDBJ whole genome shotgun (WGS) entry which is preliminary data.</text>
</comment>
<dbReference type="AlphaFoldDB" id="A0A2V0RK28"/>
<accession>A0A2V0RK28</accession>
<evidence type="ECO:0000313" key="1">
    <source>
        <dbReference type="EMBL" id="GBH21812.1"/>
    </source>
</evidence>
<sequence>MLICIPQLYGIFCGFYSCQLATDDLLPNLWTQVRGLDRYRNAFVQIRKVLLKPFRTLKGLDGRAKTLAEFSGVREVIQLIYGAVIGSEGREASIESIFLRPGLGALLSLFVGIIKAISPSEAWSRDVLESLNVMGFKRQTPMFWVSPFPVCGCGIRESKEGVIEVGSSCGPDLTAELRFARLPNMHISRCVLSLVPEGLPPEEGVPIFYTPVVGQDNLVITGDNPEEDWGVLYSSNPTTGLSAVDRGLLFLMTMFNIRPHGFLIPLDLINVASALAPTEAWVLKDYSTGDPSSWQTYTLLNAYQLRNCRGDLVISRSNGRYELVDASVYPSPQGVSPAFAFFDETLKEIPTYLNRSSAGVAVSNKDGPCPFRVSPSLLTKPCHSKSDTLSTFAKLDRPSKDDIVTLLTALGRSSCEVCSCNGDSCPVFCSLNLTCQLFLDESLVWRDYSTESVSIDFYGLDTSLLKDGSGISQTSIERLVLKRANGLLMRLSHFRAQLDSQSPPHSFATVRRVSFRDSAYMVLPSIKSQIITKDGTWPMTRSGLVFIMVDDGKSTRYTPSRFGHVYPLPQVIVLKDLDLVAYCPDGSGLQFGQVVRPDYQGKMWIPFRGMNDEDVLHQQTVNGRVVPITQNLIPSWIAYAVKNDPEFHQAPNQSLDRMADQLYFGMSSFWVHFRLGDLGRVRGFRVSQSPHYAFVSGPVRRANGRELPELFVRYPYDEKVRVDFNQPTLVVRPMCSIPTAVANQLALSLRRGGLTFRCPCTFHSQTKFIDVTTDEDETITGKIKKWHESNGILNCDHYRYLGGIRTDTFGSLEVSEFRENDSLRQLCQTFRLFIKANGSFAVRLRQNIGAHWMALAPLNTEVDEASQNVLYVQHNPTRASPAFQRVSQNDRLCITKLFAPITNGGSNTIMNLENLTVHIGPLLTEALWYLLLSGSVLNTLINGREYSDEVKTAIVCIFGRVITVSATVRDQYSTLLDFMNNFSRGVGVAGLDYMSGHTNTQICLATARDDQNGCDLRSPLPSAVLFPFSEEHTTPFFSTLRRGIKKGPWKDNASDSKFNDLVRFWSHASMAIPSFRGMLNNSGFSMFFDQSLKGFTSSAGGDLLSGANAIFGPVYER</sequence>
<name>A0A2V0RK28_9ZZZZ</name>
<reference evidence="1" key="1">
    <citation type="submission" date="2017-04" db="EMBL/GenBank/DDBJ databases">
        <title>Unveiling RNA virosphere associated with marine microorganisms.</title>
        <authorList>
            <person name="Urayama S."/>
            <person name="Takaki Y."/>
            <person name="Nishi S."/>
            <person name="Yoshida Y."/>
            <person name="Deguchi S."/>
            <person name="Takai K."/>
            <person name="Nunoura T."/>
        </authorList>
    </citation>
    <scope>NUCLEOTIDE SEQUENCE</scope>
</reference>
<protein>
    <submittedName>
        <fullName evidence="1">Uncharacterized protein</fullName>
    </submittedName>
</protein>